<proteinExistence type="inferred from homology"/>
<sequence>MTVIDVLRDRLNAILDLGGPVVAILLCLSVVSLAVVLYKLWQYASAGVGRHRSLRQAMAELDAGRTDAAAGYLRKSRSHLAPVLLRALNAGTAPDKTRIEAEASARLNRLERCFRILDSIAQISPLLGLFGTVLGMIDAFQALQDAGSAVDPSTLAGGIWVALMTTAAGLAVSMPTSLLLTFLESRLARERSIAEIAIETLFAPLPKARDKGDVLQPFPQANAR</sequence>
<keyword evidence="7 9" id="KW-0472">Membrane</keyword>
<name>A0ABV7GXP9_9RHOB</name>
<feature type="transmembrane region" description="Helical" evidence="9">
    <location>
        <begin position="20"/>
        <end position="41"/>
    </location>
</feature>
<comment type="caution">
    <text evidence="11">The sequence shown here is derived from an EMBL/GenBank/DDBJ whole genome shotgun (WGS) entry which is preliminary data.</text>
</comment>
<dbReference type="RefSeq" id="WP_275634202.1">
    <property type="nucleotide sequence ID" value="NZ_JARGYD010000008.1"/>
</dbReference>
<evidence type="ECO:0000256" key="7">
    <source>
        <dbReference type="ARBA" id="ARBA00023136"/>
    </source>
</evidence>
<evidence type="ECO:0000256" key="1">
    <source>
        <dbReference type="ARBA" id="ARBA00004651"/>
    </source>
</evidence>
<evidence type="ECO:0000256" key="6">
    <source>
        <dbReference type="ARBA" id="ARBA00022989"/>
    </source>
</evidence>
<accession>A0ABV7GXP9</accession>
<dbReference type="PANTHER" id="PTHR30625:SF15">
    <property type="entry name" value="BIOPOLYMER TRANSPORT PROTEIN EXBB"/>
    <property type="match status" value="1"/>
</dbReference>
<comment type="similarity">
    <text evidence="8">Belongs to the exbB/tolQ family.</text>
</comment>
<evidence type="ECO:0000256" key="2">
    <source>
        <dbReference type="ARBA" id="ARBA00022448"/>
    </source>
</evidence>
<feature type="domain" description="MotA/TolQ/ExbB proton channel" evidence="10">
    <location>
        <begin position="81"/>
        <end position="192"/>
    </location>
</feature>
<evidence type="ECO:0000256" key="9">
    <source>
        <dbReference type="SAM" id="Phobius"/>
    </source>
</evidence>
<comment type="subcellular location">
    <subcellularLocation>
        <location evidence="1">Cell membrane</location>
        <topology evidence="1">Multi-pass membrane protein</topology>
    </subcellularLocation>
    <subcellularLocation>
        <location evidence="8">Membrane</location>
        <topology evidence="8">Multi-pass membrane protein</topology>
    </subcellularLocation>
</comment>
<keyword evidence="3" id="KW-1003">Cell membrane</keyword>
<reference evidence="12" key="1">
    <citation type="journal article" date="2019" name="Int. J. Syst. Evol. Microbiol.">
        <title>The Global Catalogue of Microorganisms (GCM) 10K type strain sequencing project: providing services to taxonomists for standard genome sequencing and annotation.</title>
        <authorList>
            <consortium name="The Broad Institute Genomics Platform"/>
            <consortium name="The Broad Institute Genome Sequencing Center for Infectious Disease"/>
            <person name="Wu L."/>
            <person name="Ma J."/>
        </authorList>
    </citation>
    <scope>NUCLEOTIDE SEQUENCE [LARGE SCALE GENOMIC DNA]</scope>
    <source>
        <strain evidence="12">KCTC 52366</strain>
    </source>
</reference>
<gene>
    <name evidence="11" type="ORF">ACFOGP_19925</name>
</gene>
<protein>
    <submittedName>
        <fullName evidence="11">MotA/TolQ/ExbB proton channel family protein</fullName>
    </submittedName>
</protein>
<dbReference type="EMBL" id="JBHRTB010000010">
    <property type="protein sequence ID" value="MFC3145000.1"/>
    <property type="molecule type" value="Genomic_DNA"/>
</dbReference>
<evidence type="ECO:0000256" key="3">
    <source>
        <dbReference type="ARBA" id="ARBA00022475"/>
    </source>
</evidence>
<keyword evidence="2 8" id="KW-0813">Transport</keyword>
<dbReference type="PANTHER" id="PTHR30625">
    <property type="entry name" value="PROTEIN TOLQ"/>
    <property type="match status" value="1"/>
</dbReference>
<keyword evidence="6 9" id="KW-1133">Transmembrane helix</keyword>
<evidence type="ECO:0000313" key="12">
    <source>
        <dbReference type="Proteomes" id="UP001595632"/>
    </source>
</evidence>
<organism evidence="11 12">
    <name type="scientific">Psychromarinibacter halotolerans</name>
    <dbReference type="NCBI Taxonomy" id="1775175"/>
    <lineage>
        <taxon>Bacteria</taxon>
        <taxon>Pseudomonadati</taxon>
        <taxon>Pseudomonadota</taxon>
        <taxon>Alphaproteobacteria</taxon>
        <taxon>Rhodobacterales</taxon>
        <taxon>Paracoccaceae</taxon>
        <taxon>Psychromarinibacter</taxon>
    </lineage>
</organism>
<dbReference type="Pfam" id="PF01618">
    <property type="entry name" value="MotA_ExbB"/>
    <property type="match status" value="1"/>
</dbReference>
<feature type="transmembrane region" description="Helical" evidence="9">
    <location>
        <begin position="157"/>
        <end position="183"/>
    </location>
</feature>
<evidence type="ECO:0000259" key="10">
    <source>
        <dbReference type="Pfam" id="PF01618"/>
    </source>
</evidence>
<evidence type="ECO:0000256" key="5">
    <source>
        <dbReference type="ARBA" id="ARBA00022927"/>
    </source>
</evidence>
<keyword evidence="4 9" id="KW-0812">Transmembrane</keyword>
<dbReference type="InterPro" id="IPR050790">
    <property type="entry name" value="ExbB/TolQ_transport"/>
</dbReference>
<feature type="transmembrane region" description="Helical" evidence="9">
    <location>
        <begin position="116"/>
        <end position="137"/>
    </location>
</feature>
<evidence type="ECO:0000256" key="8">
    <source>
        <dbReference type="RuleBase" id="RU004057"/>
    </source>
</evidence>
<dbReference type="Proteomes" id="UP001595632">
    <property type="component" value="Unassembled WGS sequence"/>
</dbReference>
<keyword evidence="12" id="KW-1185">Reference proteome</keyword>
<keyword evidence="5 8" id="KW-0653">Protein transport</keyword>
<evidence type="ECO:0000313" key="11">
    <source>
        <dbReference type="EMBL" id="MFC3145000.1"/>
    </source>
</evidence>
<evidence type="ECO:0000256" key="4">
    <source>
        <dbReference type="ARBA" id="ARBA00022692"/>
    </source>
</evidence>
<dbReference type="InterPro" id="IPR002898">
    <property type="entry name" value="MotA_ExbB_proton_chnl"/>
</dbReference>